<evidence type="ECO:0000256" key="12">
    <source>
        <dbReference type="ARBA" id="ARBA00042615"/>
    </source>
</evidence>
<dbReference type="NCBIfam" id="NF041023">
    <property type="entry name" value="PP0621_fam"/>
    <property type="match status" value="1"/>
</dbReference>
<dbReference type="PANTHER" id="PTHR30417">
    <property type="entry name" value="N-ACETYLMURAMOYL-L-ALANINE AMIDASE AMID"/>
    <property type="match status" value="1"/>
</dbReference>
<comment type="similarity">
    <text evidence="4">Belongs to the N-acetylmuramoyl-L-alanine amidase 2 family.</text>
</comment>
<evidence type="ECO:0000313" key="14">
    <source>
        <dbReference type="EMBL" id="BDT76409.1"/>
    </source>
</evidence>
<dbReference type="GO" id="GO:0046872">
    <property type="term" value="F:metal ion binding"/>
    <property type="evidence" value="ECO:0007669"/>
    <property type="project" value="UniProtKB-KW"/>
</dbReference>
<dbReference type="RefSeq" id="WP_281742739.1">
    <property type="nucleotide sequence ID" value="NZ_AP026973.1"/>
</dbReference>
<dbReference type="CDD" id="cd06583">
    <property type="entry name" value="PGRP"/>
    <property type="match status" value="1"/>
</dbReference>
<dbReference type="InterPro" id="IPR002502">
    <property type="entry name" value="Amidase_domain"/>
</dbReference>
<accession>A0A9C7CHH0</accession>
<dbReference type="PANTHER" id="PTHR30417:SF4">
    <property type="entry name" value="1,6-ANHYDRO-N-ACETYLMURAMYL-L-ALANINE AMIDASE AMPD"/>
    <property type="match status" value="1"/>
</dbReference>
<feature type="domain" description="N-acetylmuramoyl-L-alanine amidase" evidence="13">
    <location>
        <begin position="94"/>
        <end position="246"/>
    </location>
</feature>
<name>A0A9C7CHH0_9BURK</name>
<evidence type="ECO:0000256" key="8">
    <source>
        <dbReference type="ARBA" id="ARBA00022801"/>
    </source>
</evidence>
<protein>
    <recommendedName>
        <fullName evidence="11">1,6-anhydro-N-acetylmuramyl-L-alanine amidase AmpD</fullName>
        <ecNumber evidence="5">3.5.1.28</ecNumber>
    </recommendedName>
    <alternativeName>
        <fullName evidence="12">N-acetylmuramoyl-L-alanine amidase</fullName>
    </alternativeName>
</protein>
<dbReference type="GO" id="GO:0009253">
    <property type="term" value="P:peptidoglycan catabolic process"/>
    <property type="evidence" value="ECO:0007669"/>
    <property type="project" value="InterPro"/>
</dbReference>
<dbReference type="AlphaFoldDB" id="A0A9C7CHH0"/>
<comment type="catalytic activity">
    <reaction evidence="1">
        <text>Hydrolyzes the link between N-acetylmuramoyl residues and L-amino acid residues in certain cell-wall glycopeptides.</text>
        <dbReference type="EC" id="3.5.1.28"/>
    </reaction>
</comment>
<evidence type="ECO:0000256" key="6">
    <source>
        <dbReference type="ARBA" id="ARBA00022490"/>
    </source>
</evidence>
<evidence type="ECO:0000256" key="9">
    <source>
        <dbReference type="ARBA" id="ARBA00022833"/>
    </source>
</evidence>
<organism evidence="14">
    <name type="scientific">Polynucleobacter yangtzensis</name>
    <dbReference type="NCBI Taxonomy" id="1743159"/>
    <lineage>
        <taxon>Bacteria</taxon>
        <taxon>Pseudomonadati</taxon>
        <taxon>Pseudomonadota</taxon>
        <taxon>Betaproteobacteria</taxon>
        <taxon>Burkholderiales</taxon>
        <taxon>Burkholderiaceae</taxon>
        <taxon>Polynucleobacter</taxon>
    </lineage>
</organism>
<comment type="subcellular location">
    <subcellularLocation>
        <location evidence="3">Cytoplasm</location>
    </subcellularLocation>
</comment>
<dbReference type="GO" id="GO:0008745">
    <property type="term" value="F:N-acetylmuramoyl-L-alanine amidase activity"/>
    <property type="evidence" value="ECO:0007669"/>
    <property type="project" value="UniProtKB-EC"/>
</dbReference>
<keyword evidence="7" id="KW-0479">Metal-binding</keyword>
<dbReference type="EC" id="3.5.1.28" evidence="5"/>
<evidence type="ECO:0000256" key="11">
    <source>
        <dbReference type="ARBA" id="ARBA00039257"/>
    </source>
</evidence>
<reference evidence="14" key="1">
    <citation type="submission" date="2022-11" db="EMBL/GenBank/DDBJ databases">
        <title>Complete Genome Sequences of three Polynucleobacter sp. Subcluster PnecC Strains KF022, KF023, and KF032 Isolated from a Shallow Eutrophic Lake in Japan.</title>
        <authorList>
            <person name="Ogata Y."/>
            <person name="Watanabe K."/>
            <person name="Takemine S."/>
            <person name="Shindo C."/>
            <person name="Kurokawa R."/>
            <person name="Suda W."/>
        </authorList>
    </citation>
    <scope>NUCLEOTIDE SEQUENCE</scope>
    <source>
        <strain evidence="14">KF023</strain>
    </source>
</reference>
<dbReference type="GO" id="GO:0005737">
    <property type="term" value="C:cytoplasm"/>
    <property type="evidence" value="ECO:0007669"/>
    <property type="project" value="UniProtKB-SubCell"/>
</dbReference>
<evidence type="ECO:0000256" key="3">
    <source>
        <dbReference type="ARBA" id="ARBA00004496"/>
    </source>
</evidence>
<keyword evidence="8" id="KW-0378">Hydrolase</keyword>
<keyword evidence="10" id="KW-0961">Cell wall biogenesis/degradation</keyword>
<dbReference type="Gene3D" id="3.40.80.10">
    <property type="entry name" value="Peptidoglycan recognition protein-like"/>
    <property type="match status" value="1"/>
</dbReference>
<keyword evidence="9" id="KW-0862">Zinc</keyword>
<keyword evidence="6" id="KW-0963">Cytoplasm</keyword>
<evidence type="ECO:0000256" key="10">
    <source>
        <dbReference type="ARBA" id="ARBA00023316"/>
    </source>
</evidence>
<dbReference type="InterPro" id="IPR049708">
    <property type="entry name" value="PP0621-like"/>
</dbReference>
<gene>
    <name evidence="14" type="ORF">PKF023_02120</name>
</gene>
<proteinExistence type="inferred from homology"/>
<dbReference type="GO" id="GO:0071555">
    <property type="term" value="P:cell wall organization"/>
    <property type="evidence" value="ECO:0007669"/>
    <property type="project" value="UniProtKB-KW"/>
</dbReference>
<dbReference type="GO" id="GO:0009254">
    <property type="term" value="P:peptidoglycan turnover"/>
    <property type="evidence" value="ECO:0007669"/>
    <property type="project" value="TreeGrafter"/>
</dbReference>
<dbReference type="InterPro" id="IPR036505">
    <property type="entry name" value="Amidase/PGRP_sf"/>
</dbReference>
<dbReference type="InterPro" id="IPR051206">
    <property type="entry name" value="NAMLAA_amidase_2"/>
</dbReference>
<evidence type="ECO:0000256" key="7">
    <source>
        <dbReference type="ARBA" id="ARBA00022723"/>
    </source>
</evidence>
<evidence type="ECO:0000256" key="1">
    <source>
        <dbReference type="ARBA" id="ARBA00001561"/>
    </source>
</evidence>
<dbReference type="NCBIfam" id="NF008758">
    <property type="entry name" value="PRK11789.1"/>
    <property type="match status" value="1"/>
</dbReference>
<comment type="cofactor">
    <cofactor evidence="2">
        <name>Zn(2+)</name>
        <dbReference type="ChEBI" id="CHEBI:29105"/>
    </cofactor>
</comment>
<evidence type="ECO:0000259" key="13">
    <source>
        <dbReference type="SMART" id="SM00644"/>
    </source>
</evidence>
<dbReference type="SMART" id="SM00644">
    <property type="entry name" value="Ami_2"/>
    <property type="match status" value="1"/>
</dbReference>
<evidence type="ECO:0000256" key="2">
    <source>
        <dbReference type="ARBA" id="ARBA00001947"/>
    </source>
</evidence>
<dbReference type="Pfam" id="PF01510">
    <property type="entry name" value="Amidase_2"/>
    <property type="match status" value="1"/>
</dbReference>
<dbReference type="EMBL" id="AP026973">
    <property type="protein sequence ID" value="BDT76409.1"/>
    <property type="molecule type" value="Genomic_DNA"/>
</dbReference>
<dbReference type="SUPFAM" id="SSF55846">
    <property type="entry name" value="N-acetylmuramoyl-L-alanine amidase-like"/>
    <property type="match status" value="1"/>
</dbReference>
<dbReference type="Proteomes" id="UP001211097">
    <property type="component" value="Chromosome"/>
</dbReference>
<evidence type="ECO:0000256" key="4">
    <source>
        <dbReference type="ARBA" id="ARBA00007553"/>
    </source>
</evidence>
<evidence type="ECO:0000256" key="5">
    <source>
        <dbReference type="ARBA" id="ARBA00011901"/>
    </source>
</evidence>
<dbReference type="KEGG" id="pyt:PKF023_02120"/>
<sequence length="272" mass="30993">MFKWILLIAGAGLVYLWIKGKKQAKLNAENPPKPSKDKLKKAVDPEVMVQCQYCKVHLPQPEAIAYDDRFYCSKEHLHDLDSEGWIGNAYWRISPNQDIRPENIQPDLAVIHHISLPPGEFRKQDSSGYIVDFFQNKLDPNQHPYFAEIADQKVSSHFLITRSGSLVQFVSTRKKAWHAGVSEFLGREKCNDFSIGIELEGDGDTPFEVAQYQALTNLIQKLTSSYPDLQFAGHSDIAPERKTDPGINFDWKKFQKETGISDKKLPFGLDSR</sequence>